<dbReference type="InterPro" id="IPR050109">
    <property type="entry name" value="HTH-type_TetR-like_transc_reg"/>
</dbReference>
<dbReference type="Pfam" id="PF00440">
    <property type="entry name" value="TetR_N"/>
    <property type="match status" value="1"/>
</dbReference>
<dbReference type="PANTHER" id="PTHR30055">
    <property type="entry name" value="HTH-TYPE TRANSCRIPTIONAL REGULATOR RUTR"/>
    <property type="match status" value="1"/>
</dbReference>
<dbReference type="InterPro" id="IPR023772">
    <property type="entry name" value="DNA-bd_HTH_TetR-type_CS"/>
</dbReference>
<comment type="caution">
    <text evidence="4">The sequence shown here is derived from an EMBL/GenBank/DDBJ whole genome shotgun (WGS) entry which is preliminary data.</text>
</comment>
<dbReference type="AlphaFoldDB" id="A0AA89TL63"/>
<proteinExistence type="predicted"/>
<gene>
    <name evidence="4" type="ORF">HNR72_007067</name>
</gene>
<reference evidence="4 5" key="1">
    <citation type="submission" date="2020-08" db="EMBL/GenBank/DDBJ databases">
        <title>Sequencing the genomes of 1000 actinobacteria strains.</title>
        <authorList>
            <person name="Klenk H.-P."/>
        </authorList>
    </citation>
    <scope>NUCLEOTIDE SEQUENCE [LARGE SCALE GENOMIC DNA]</scope>
    <source>
        <strain evidence="4 5">DSM 40129</strain>
    </source>
</reference>
<dbReference type="Gene3D" id="1.10.357.10">
    <property type="entry name" value="Tetracycline Repressor, domain 2"/>
    <property type="match status" value="1"/>
</dbReference>
<evidence type="ECO:0000313" key="4">
    <source>
        <dbReference type="EMBL" id="MBB5816039.1"/>
    </source>
</evidence>
<dbReference type="RefSeq" id="WP_184853532.1">
    <property type="nucleotide sequence ID" value="NZ_BAABFE010000005.1"/>
</dbReference>
<dbReference type="InterPro" id="IPR001647">
    <property type="entry name" value="HTH_TetR"/>
</dbReference>
<dbReference type="GeneID" id="93843487"/>
<evidence type="ECO:0000259" key="3">
    <source>
        <dbReference type="PROSITE" id="PS50977"/>
    </source>
</evidence>
<dbReference type="GO" id="GO:0003700">
    <property type="term" value="F:DNA-binding transcription factor activity"/>
    <property type="evidence" value="ECO:0007669"/>
    <property type="project" value="TreeGrafter"/>
</dbReference>
<feature type="domain" description="HTH tetR-type" evidence="3">
    <location>
        <begin position="16"/>
        <end position="76"/>
    </location>
</feature>
<evidence type="ECO:0000313" key="5">
    <source>
        <dbReference type="Proteomes" id="UP000579531"/>
    </source>
</evidence>
<sequence>MTTPPSKAGTKGVPRAARERQVLDVATEEFGRRGYEATTVAAVATRVGVTKPLLHHYFGSKQDLYLACLNPVGDRLLHAVRTAMTGPASAAQSTAVTGPASAAQSTAVTGPASVGQPTALRVLHALFSALDGQREAWFVLYDTTLPPDSDAARRAAYYRRAIDDLAATGTADLLRTTCSSDPLDADALAYAWRGLCTALVRWWVSHPDESPEAMAQRCARLFAAGRTLLTEASE</sequence>
<keyword evidence="5" id="KW-1185">Reference proteome</keyword>
<dbReference type="GO" id="GO:0000976">
    <property type="term" value="F:transcription cis-regulatory region binding"/>
    <property type="evidence" value="ECO:0007669"/>
    <property type="project" value="TreeGrafter"/>
</dbReference>
<dbReference type="PRINTS" id="PR00455">
    <property type="entry name" value="HTHTETR"/>
</dbReference>
<keyword evidence="1 2" id="KW-0238">DNA-binding</keyword>
<dbReference type="Proteomes" id="UP000579531">
    <property type="component" value="Unassembled WGS sequence"/>
</dbReference>
<accession>A0AA89TL63</accession>
<dbReference type="PROSITE" id="PS01081">
    <property type="entry name" value="HTH_TETR_1"/>
    <property type="match status" value="1"/>
</dbReference>
<evidence type="ECO:0000256" key="1">
    <source>
        <dbReference type="ARBA" id="ARBA00023125"/>
    </source>
</evidence>
<feature type="DNA-binding region" description="H-T-H motif" evidence="2">
    <location>
        <begin position="39"/>
        <end position="58"/>
    </location>
</feature>
<dbReference type="PANTHER" id="PTHR30055:SF158">
    <property type="entry name" value="POSSIBLE TRANSCRIPTIONAL REGULATORY PROTEIN (PROBABLY TETR-FAMILY)"/>
    <property type="match status" value="1"/>
</dbReference>
<dbReference type="InterPro" id="IPR009057">
    <property type="entry name" value="Homeodomain-like_sf"/>
</dbReference>
<evidence type="ECO:0000256" key="2">
    <source>
        <dbReference type="PROSITE-ProRule" id="PRU00335"/>
    </source>
</evidence>
<dbReference type="PROSITE" id="PS50977">
    <property type="entry name" value="HTH_TETR_2"/>
    <property type="match status" value="1"/>
</dbReference>
<dbReference type="EMBL" id="JACHLX010000001">
    <property type="protein sequence ID" value="MBB5816039.1"/>
    <property type="molecule type" value="Genomic_DNA"/>
</dbReference>
<name>A0AA89TL63_STRCU</name>
<protein>
    <submittedName>
        <fullName evidence="4">AcrR family transcriptional regulator</fullName>
    </submittedName>
</protein>
<dbReference type="SUPFAM" id="SSF46689">
    <property type="entry name" value="Homeodomain-like"/>
    <property type="match status" value="1"/>
</dbReference>
<organism evidence="4 5">
    <name type="scientific">Streptomyces collinus</name>
    <dbReference type="NCBI Taxonomy" id="42684"/>
    <lineage>
        <taxon>Bacteria</taxon>
        <taxon>Bacillati</taxon>
        <taxon>Actinomycetota</taxon>
        <taxon>Actinomycetes</taxon>
        <taxon>Kitasatosporales</taxon>
        <taxon>Streptomycetaceae</taxon>
        <taxon>Streptomyces</taxon>
    </lineage>
</organism>